<comment type="similarity">
    <text evidence="2">Belongs to the acetate uptake transporter (AceTr) (TC 2.A.96) family.</text>
</comment>
<accession>A0A6A5TA21</accession>
<gene>
    <name evidence="8" type="ORF">CC80DRAFT_485860</name>
</gene>
<dbReference type="OrthoDB" id="3648309at2759"/>
<feature type="transmembrane region" description="Helical" evidence="7">
    <location>
        <begin position="227"/>
        <end position="248"/>
    </location>
</feature>
<sequence>MSHQHDSLHERTVNNENLTAPQVQYNGVGSNHRNPPDRTHNSENLTPPSPDAPIEKDFSPTRSGVYHNEYRNGYHQHLDSSHDSELALRKIQTAGSISITPELFEKLYLSPQNRVKGDLRKTFGNPTPIALVGFLISLFPLSMALMGWRGAGNNGASSIGSYFFFGGVLMIVGSIGEWIIGNTFPFVAFGSFGAFWLAFAATLTPEYNAFGAYSTTSNPVDGLNTVGFRSGFAFFLLSMALLSFIFFVCSLRTNVCFAAIFFFLVLTFCMLTAAYLQLNNRNEDMAASLLKAGGAFGFVTCIFGWWIFVAIMLASLDFPFALPVGDLSRFIKAASERDAEKNQ</sequence>
<feature type="transmembrane region" description="Helical" evidence="7">
    <location>
        <begin position="129"/>
        <end position="148"/>
    </location>
</feature>
<evidence type="ECO:0000256" key="7">
    <source>
        <dbReference type="SAM" id="Phobius"/>
    </source>
</evidence>
<evidence type="ECO:0008006" key="10">
    <source>
        <dbReference type="Google" id="ProtNLM"/>
    </source>
</evidence>
<feature type="compositionally biased region" description="Basic and acidic residues" evidence="6">
    <location>
        <begin position="1"/>
        <end position="13"/>
    </location>
</feature>
<keyword evidence="3 7" id="KW-0812">Transmembrane</keyword>
<evidence type="ECO:0000256" key="6">
    <source>
        <dbReference type="SAM" id="MobiDB-lite"/>
    </source>
</evidence>
<keyword evidence="9" id="KW-1185">Reference proteome</keyword>
<dbReference type="PANTHER" id="PTHR31123:SF4">
    <property type="entry name" value="PROTEIN ALCS"/>
    <property type="match status" value="1"/>
</dbReference>
<feature type="region of interest" description="Disordered" evidence="6">
    <location>
        <begin position="1"/>
        <end position="66"/>
    </location>
</feature>
<dbReference type="InterPro" id="IPR000791">
    <property type="entry name" value="Gpr1/Fun34/SatP-like"/>
</dbReference>
<dbReference type="GO" id="GO:0005886">
    <property type="term" value="C:plasma membrane"/>
    <property type="evidence" value="ECO:0007669"/>
    <property type="project" value="TreeGrafter"/>
</dbReference>
<evidence type="ECO:0000256" key="5">
    <source>
        <dbReference type="ARBA" id="ARBA00023136"/>
    </source>
</evidence>
<evidence type="ECO:0000313" key="9">
    <source>
        <dbReference type="Proteomes" id="UP000800035"/>
    </source>
</evidence>
<dbReference type="PANTHER" id="PTHR31123">
    <property type="entry name" value="ACCUMULATION OF DYADS PROTEIN 2-RELATED"/>
    <property type="match status" value="1"/>
</dbReference>
<dbReference type="EMBL" id="ML977053">
    <property type="protein sequence ID" value="KAF1948589.1"/>
    <property type="molecule type" value="Genomic_DNA"/>
</dbReference>
<evidence type="ECO:0000256" key="3">
    <source>
        <dbReference type="ARBA" id="ARBA00022692"/>
    </source>
</evidence>
<evidence type="ECO:0000256" key="1">
    <source>
        <dbReference type="ARBA" id="ARBA00004141"/>
    </source>
</evidence>
<feature type="transmembrane region" description="Helical" evidence="7">
    <location>
        <begin position="160"/>
        <end position="179"/>
    </location>
</feature>
<keyword evidence="4 7" id="KW-1133">Transmembrane helix</keyword>
<name>A0A6A5TA21_9PLEO</name>
<evidence type="ECO:0000256" key="4">
    <source>
        <dbReference type="ARBA" id="ARBA00022989"/>
    </source>
</evidence>
<keyword evidence="5 7" id="KW-0472">Membrane</keyword>
<dbReference type="Proteomes" id="UP000800035">
    <property type="component" value="Unassembled WGS sequence"/>
</dbReference>
<comment type="subcellular location">
    <subcellularLocation>
        <location evidence="1">Membrane</location>
        <topology evidence="1">Multi-pass membrane protein</topology>
    </subcellularLocation>
</comment>
<proteinExistence type="inferred from homology"/>
<dbReference type="InterPro" id="IPR051633">
    <property type="entry name" value="AceTr"/>
</dbReference>
<organism evidence="8 9">
    <name type="scientific">Byssothecium circinans</name>
    <dbReference type="NCBI Taxonomy" id="147558"/>
    <lineage>
        <taxon>Eukaryota</taxon>
        <taxon>Fungi</taxon>
        <taxon>Dikarya</taxon>
        <taxon>Ascomycota</taxon>
        <taxon>Pezizomycotina</taxon>
        <taxon>Dothideomycetes</taxon>
        <taxon>Pleosporomycetidae</taxon>
        <taxon>Pleosporales</taxon>
        <taxon>Massarineae</taxon>
        <taxon>Massarinaceae</taxon>
        <taxon>Byssothecium</taxon>
    </lineage>
</organism>
<reference evidence="8" key="1">
    <citation type="journal article" date="2020" name="Stud. Mycol.">
        <title>101 Dothideomycetes genomes: a test case for predicting lifestyles and emergence of pathogens.</title>
        <authorList>
            <person name="Haridas S."/>
            <person name="Albert R."/>
            <person name="Binder M."/>
            <person name="Bloem J."/>
            <person name="Labutti K."/>
            <person name="Salamov A."/>
            <person name="Andreopoulos B."/>
            <person name="Baker S."/>
            <person name="Barry K."/>
            <person name="Bills G."/>
            <person name="Bluhm B."/>
            <person name="Cannon C."/>
            <person name="Castanera R."/>
            <person name="Culley D."/>
            <person name="Daum C."/>
            <person name="Ezra D."/>
            <person name="Gonzalez J."/>
            <person name="Henrissat B."/>
            <person name="Kuo A."/>
            <person name="Liang C."/>
            <person name="Lipzen A."/>
            <person name="Lutzoni F."/>
            <person name="Magnuson J."/>
            <person name="Mondo S."/>
            <person name="Nolan M."/>
            <person name="Ohm R."/>
            <person name="Pangilinan J."/>
            <person name="Park H.-J."/>
            <person name="Ramirez L."/>
            <person name="Alfaro M."/>
            <person name="Sun H."/>
            <person name="Tritt A."/>
            <person name="Yoshinaga Y."/>
            <person name="Zwiers L.-H."/>
            <person name="Turgeon B."/>
            <person name="Goodwin S."/>
            <person name="Spatafora J."/>
            <person name="Crous P."/>
            <person name="Grigoriev I."/>
        </authorList>
    </citation>
    <scope>NUCLEOTIDE SEQUENCE</scope>
    <source>
        <strain evidence="8">CBS 675.92</strain>
    </source>
</reference>
<protein>
    <recommendedName>
        <fullName evidence="10">GPR1/FUN34/YaaH-class plasma membrane protein</fullName>
    </recommendedName>
</protein>
<feature type="transmembrane region" description="Helical" evidence="7">
    <location>
        <begin position="186"/>
        <end position="207"/>
    </location>
</feature>
<feature type="transmembrane region" description="Helical" evidence="7">
    <location>
        <begin position="255"/>
        <end position="276"/>
    </location>
</feature>
<feature type="transmembrane region" description="Helical" evidence="7">
    <location>
        <begin position="296"/>
        <end position="322"/>
    </location>
</feature>
<feature type="compositionally biased region" description="Polar residues" evidence="6">
    <location>
        <begin position="14"/>
        <end position="33"/>
    </location>
</feature>
<dbReference type="AlphaFoldDB" id="A0A6A5TA21"/>
<evidence type="ECO:0000256" key="2">
    <source>
        <dbReference type="ARBA" id="ARBA00005587"/>
    </source>
</evidence>
<dbReference type="GO" id="GO:0015123">
    <property type="term" value="F:acetate transmembrane transporter activity"/>
    <property type="evidence" value="ECO:0007669"/>
    <property type="project" value="TreeGrafter"/>
</dbReference>
<evidence type="ECO:0000313" key="8">
    <source>
        <dbReference type="EMBL" id="KAF1948589.1"/>
    </source>
</evidence>
<dbReference type="Pfam" id="PF01184">
    <property type="entry name" value="Gpr1_Fun34_YaaH"/>
    <property type="match status" value="1"/>
</dbReference>